<proteinExistence type="predicted"/>
<organism evidence="1 2">
    <name type="scientific">Athelia psychrophila</name>
    <dbReference type="NCBI Taxonomy" id="1759441"/>
    <lineage>
        <taxon>Eukaryota</taxon>
        <taxon>Fungi</taxon>
        <taxon>Dikarya</taxon>
        <taxon>Basidiomycota</taxon>
        <taxon>Agaricomycotina</taxon>
        <taxon>Agaricomycetes</taxon>
        <taxon>Agaricomycetidae</taxon>
        <taxon>Atheliales</taxon>
        <taxon>Atheliaceae</taxon>
        <taxon>Athelia</taxon>
    </lineage>
</organism>
<evidence type="ECO:0000313" key="2">
    <source>
        <dbReference type="Proteomes" id="UP000076532"/>
    </source>
</evidence>
<dbReference type="Proteomes" id="UP000076532">
    <property type="component" value="Unassembled WGS sequence"/>
</dbReference>
<evidence type="ECO:0000313" key="1">
    <source>
        <dbReference type="EMBL" id="KZP19956.1"/>
    </source>
</evidence>
<accession>A0A166ILP7</accession>
<name>A0A166ILP7_9AGAM</name>
<dbReference type="OrthoDB" id="2019015at2759"/>
<reference evidence="1 2" key="1">
    <citation type="journal article" date="2016" name="Mol. Biol. Evol.">
        <title>Comparative Genomics of Early-Diverging Mushroom-Forming Fungi Provides Insights into the Origins of Lignocellulose Decay Capabilities.</title>
        <authorList>
            <person name="Nagy L.G."/>
            <person name="Riley R."/>
            <person name="Tritt A."/>
            <person name="Adam C."/>
            <person name="Daum C."/>
            <person name="Floudas D."/>
            <person name="Sun H."/>
            <person name="Yadav J.S."/>
            <person name="Pangilinan J."/>
            <person name="Larsson K.H."/>
            <person name="Matsuura K."/>
            <person name="Barry K."/>
            <person name="Labutti K."/>
            <person name="Kuo R."/>
            <person name="Ohm R.A."/>
            <person name="Bhattacharya S.S."/>
            <person name="Shirouzu T."/>
            <person name="Yoshinaga Y."/>
            <person name="Martin F.M."/>
            <person name="Grigoriev I.V."/>
            <person name="Hibbett D.S."/>
        </authorList>
    </citation>
    <scope>NUCLEOTIDE SEQUENCE [LARGE SCALE GENOMIC DNA]</scope>
    <source>
        <strain evidence="1 2">CBS 109695</strain>
    </source>
</reference>
<protein>
    <submittedName>
        <fullName evidence="1">Uncharacterized protein</fullName>
    </submittedName>
</protein>
<gene>
    <name evidence="1" type="ORF">FIBSPDRAFT_1045190</name>
</gene>
<dbReference type="AlphaFoldDB" id="A0A166ILP7"/>
<dbReference type="STRING" id="436010.A0A166ILP7"/>
<keyword evidence="2" id="KW-1185">Reference proteome</keyword>
<sequence length="70" mass="7988">MLFQHEMKTFFIVFFFGTGNQTPSLSSAILERVFMDPNMCLVEYSPISFLVSIPSMQVFLPLTPLRNLPA</sequence>
<dbReference type="EMBL" id="KV417559">
    <property type="protein sequence ID" value="KZP19956.1"/>
    <property type="molecule type" value="Genomic_DNA"/>
</dbReference>